<organism evidence="3 4">
    <name type="scientific">Penicillium italicum</name>
    <name type="common">Blue mold</name>
    <dbReference type="NCBI Taxonomy" id="40296"/>
    <lineage>
        <taxon>Eukaryota</taxon>
        <taxon>Fungi</taxon>
        <taxon>Dikarya</taxon>
        <taxon>Ascomycota</taxon>
        <taxon>Pezizomycotina</taxon>
        <taxon>Eurotiomycetes</taxon>
        <taxon>Eurotiomycetidae</taxon>
        <taxon>Eurotiales</taxon>
        <taxon>Aspergillaceae</taxon>
        <taxon>Penicillium</taxon>
    </lineage>
</organism>
<evidence type="ECO:0000313" key="4">
    <source>
        <dbReference type="Proteomes" id="UP000030104"/>
    </source>
</evidence>
<dbReference type="OrthoDB" id="1577640at2759"/>
<proteinExistence type="predicted"/>
<comment type="caution">
    <text evidence="3">The sequence shown here is derived from an EMBL/GenBank/DDBJ whole genome shotgun (WGS) entry which is preliminary data.</text>
</comment>
<keyword evidence="1" id="KW-0175">Coiled coil</keyword>
<evidence type="ECO:0000256" key="1">
    <source>
        <dbReference type="SAM" id="Coils"/>
    </source>
</evidence>
<gene>
    <name evidence="3" type="ORF">PITC_047790</name>
</gene>
<dbReference type="OMA" id="HAREFFI"/>
<evidence type="ECO:0008006" key="5">
    <source>
        <dbReference type="Google" id="ProtNLM"/>
    </source>
</evidence>
<feature type="chain" id="PRO_5001991031" description="Fungal N-terminal domain-containing protein" evidence="2">
    <location>
        <begin position="22"/>
        <end position="845"/>
    </location>
</feature>
<name>A0A0A2LDZ3_PENIT</name>
<dbReference type="AlphaFoldDB" id="A0A0A2LDZ3"/>
<dbReference type="Proteomes" id="UP000030104">
    <property type="component" value="Unassembled WGS sequence"/>
</dbReference>
<keyword evidence="2" id="KW-0732">Signal</keyword>
<evidence type="ECO:0000256" key="2">
    <source>
        <dbReference type="SAM" id="SignalP"/>
    </source>
</evidence>
<feature type="coiled-coil region" evidence="1">
    <location>
        <begin position="36"/>
        <end position="88"/>
    </location>
</feature>
<dbReference type="HOGENOM" id="CLU_351278_0_0_1"/>
<sequence>MADLAGTAVGIISLGLQLCQGIVSYSEAWRGYDDEIQNARNKAKALRMLLKTLRDTIEELQQTRPEVAADLEEKAMSMQNSIEKLRKIVDRFKPARSEAFPEKVRTQLKKSVYYFQRESLQDMQNHLDQIQNVLQTTLLIYNWQDTMESRAMQISMYEEMRSMHSTLKDAISSTGMPPPSVLQLACNSHLKQLPMMLSDSGPLVQKNLGVVSENVSFISNLLNAFSEQRLSPYDAFYQDGDYGVESLMDVISSNFYQYSDKYGDIYEFQIMSETIKFMLECGMKPKKEDHWGFGSLLDICTTAVLRKEDLPLISNVIELRGPLQLYTRNYLSSSAPHFVNLKRNLRLILSQDEDLIQAPKIIKAIIQESEEGLREALESGRAPPDDRIGILSPLELAFGWPKGIQILLQSGENPHCHFPLLAMADGVEHHASAALLLEAGCVIEIADLVSSEQCNDGGKRYSLLVDHLAARRRRFCTMAESSLPPDQMPPLDGPATTVCAALAAHGINIPIELDFATDDHGSTAIYQTWLAGTSRDFIKIMHDMDEIGFHDVDMPNQYGVTPLMAFSPYTAEAAPALIKCTAWLMSKGASIERKMPASNAKVAHYLTGRVINLHYMDTGREPASSNLCDWKKGVAGLGDASFFVSPIQDCCICGCSPGGCTTLSVALRFIVLTTSQWRSEIQDRHFREMILSLTVWQNSWPGLSRAIVRTLTFDALGLTHTCCTEINQIEGMWVPFPAHERRDEAEIDRILDDQYLLLKEFEELMEEMESKLDGLNLPLEEFLDGYWYDRVIEHLSKRDHYDEEHVREAKLMGIFLEAEEFCIPDRLSFQFRHRVQELQEGSLLN</sequence>
<dbReference type="PhylomeDB" id="A0A0A2LDZ3"/>
<dbReference type="EMBL" id="JQGA01000160">
    <property type="protein sequence ID" value="KGO77406.1"/>
    <property type="molecule type" value="Genomic_DNA"/>
</dbReference>
<accession>A0A0A2LDZ3</accession>
<dbReference type="STRING" id="40296.A0A0A2LDZ3"/>
<keyword evidence="4" id="KW-1185">Reference proteome</keyword>
<evidence type="ECO:0000313" key="3">
    <source>
        <dbReference type="EMBL" id="KGO77406.1"/>
    </source>
</evidence>
<protein>
    <recommendedName>
        <fullName evidence="5">Fungal N-terminal domain-containing protein</fullName>
    </recommendedName>
</protein>
<reference evidence="3 4" key="1">
    <citation type="journal article" date="2015" name="Mol. Plant Microbe Interact.">
        <title>Genome, transcriptome, and functional analyses of Penicillium expansum provide new insights into secondary metabolism and pathogenicity.</title>
        <authorList>
            <person name="Ballester A.R."/>
            <person name="Marcet-Houben M."/>
            <person name="Levin E."/>
            <person name="Sela N."/>
            <person name="Selma-Lazaro C."/>
            <person name="Carmona L."/>
            <person name="Wisniewski M."/>
            <person name="Droby S."/>
            <person name="Gonzalez-Candelas L."/>
            <person name="Gabaldon T."/>
        </authorList>
    </citation>
    <scope>NUCLEOTIDE SEQUENCE [LARGE SCALE GENOMIC DNA]</scope>
    <source>
        <strain evidence="3 4">PHI-1</strain>
    </source>
</reference>
<feature type="signal peptide" evidence="2">
    <location>
        <begin position="1"/>
        <end position="21"/>
    </location>
</feature>